<dbReference type="Proteomes" id="UP001165121">
    <property type="component" value="Unassembled WGS sequence"/>
</dbReference>
<sequence>MIEIVSPSRTLRLKGETAVEHRLWSDSLYKLCNPPPKSAAPVVQATAAVAEPRQEQSSRRVQRDTKQTDENEDEDRAQRKQRSERDRERERGHDRDRNRERRPVEDEERDRGSRSARSNRQRDDSDTEDNSRESRRRGNERSRDRDRSHGRSPRDDYDRGTPKQCSPSPKQRESTCRRENLESSRRSPQEREEGSPRNRAQESISSNHPSEYEHNGDDSSEDDRAESPRSSSNSSTRSLLVAQIKSGSSFTGDLTQCKNVISDSEEEGEENYHCEKKDGDPEEESPREPVTSSTNALDDDTSGDKPEQMSPERMPATQPSGKRVSSAYFDSDEEDNKQTMSPAKKNTITREDPKVPASSVTADNNFIHDDWDAEEDEPSSPAPTSKSPYPVRSHIPLYSCYSF</sequence>
<feature type="compositionally biased region" description="Basic and acidic residues" evidence="1">
    <location>
        <begin position="52"/>
        <end position="69"/>
    </location>
</feature>
<dbReference type="AlphaFoldDB" id="A0A9W6YBI1"/>
<accession>A0A9W6YBI1</accession>
<dbReference type="OrthoDB" id="127278at2759"/>
<feature type="compositionally biased region" description="Basic and acidic residues" evidence="1">
    <location>
        <begin position="76"/>
        <end position="113"/>
    </location>
</feature>
<evidence type="ECO:0000313" key="3">
    <source>
        <dbReference type="Proteomes" id="UP001165121"/>
    </source>
</evidence>
<comment type="caution">
    <text evidence="2">The sequence shown here is derived from an EMBL/GenBank/DDBJ whole genome shotgun (WGS) entry which is preliminary data.</text>
</comment>
<proteinExistence type="predicted"/>
<keyword evidence="3" id="KW-1185">Reference proteome</keyword>
<gene>
    <name evidence="2" type="ORF">Pfra01_002512100</name>
</gene>
<evidence type="ECO:0000313" key="2">
    <source>
        <dbReference type="EMBL" id="GMF58472.1"/>
    </source>
</evidence>
<organism evidence="2 3">
    <name type="scientific">Phytophthora fragariaefolia</name>
    <dbReference type="NCBI Taxonomy" id="1490495"/>
    <lineage>
        <taxon>Eukaryota</taxon>
        <taxon>Sar</taxon>
        <taxon>Stramenopiles</taxon>
        <taxon>Oomycota</taxon>
        <taxon>Peronosporomycetes</taxon>
        <taxon>Peronosporales</taxon>
        <taxon>Peronosporaceae</taxon>
        <taxon>Phytophthora</taxon>
    </lineage>
</organism>
<feature type="compositionally biased region" description="Basic and acidic residues" evidence="1">
    <location>
        <begin position="120"/>
        <end position="161"/>
    </location>
</feature>
<protein>
    <submittedName>
        <fullName evidence="2">Unnamed protein product</fullName>
    </submittedName>
</protein>
<feature type="region of interest" description="Disordered" evidence="1">
    <location>
        <begin position="34"/>
        <end position="395"/>
    </location>
</feature>
<feature type="compositionally biased region" description="Polar residues" evidence="1">
    <location>
        <begin position="245"/>
        <end position="262"/>
    </location>
</feature>
<feature type="compositionally biased region" description="Low complexity" evidence="1">
    <location>
        <begin position="39"/>
        <end position="50"/>
    </location>
</feature>
<feature type="compositionally biased region" description="Basic and acidic residues" evidence="1">
    <location>
        <begin position="170"/>
        <end position="200"/>
    </location>
</feature>
<evidence type="ECO:0000256" key="1">
    <source>
        <dbReference type="SAM" id="MobiDB-lite"/>
    </source>
</evidence>
<name>A0A9W6YBI1_9STRA</name>
<dbReference type="EMBL" id="BSXT01004663">
    <property type="protein sequence ID" value="GMF58472.1"/>
    <property type="molecule type" value="Genomic_DNA"/>
</dbReference>
<feature type="compositionally biased region" description="Basic and acidic residues" evidence="1">
    <location>
        <begin position="270"/>
        <end position="287"/>
    </location>
</feature>
<reference evidence="2" key="1">
    <citation type="submission" date="2023-04" db="EMBL/GenBank/DDBJ databases">
        <title>Phytophthora fragariaefolia NBRC 109709.</title>
        <authorList>
            <person name="Ichikawa N."/>
            <person name="Sato H."/>
            <person name="Tonouchi N."/>
        </authorList>
    </citation>
    <scope>NUCLEOTIDE SEQUENCE</scope>
    <source>
        <strain evidence="2">NBRC 109709</strain>
    </source>
</reference>
<feature type="compositionally biased region" description="Low complexity" evidence="1">
    <location>
        <begin position="228"/>
        <end position="238"/>
    </location>
</feature>